<comment type="caution">
    <text evidence="6">The sequence shown here is derived from an EMBL/GenBank/DDBJ whole genome shotgun (WGS) entry which is preliminary data.</text>
</comment>
<keyword evidence="3 4" id="KW-0732">Signal</keyword>
<comment type="similarity">
    <text evidence="1">Belongs to the bacterial solute-binding protein 3 family.</text>
</comment>
<organism evidence="6 7">
    <name type="scientific">Ramlibacter cellulosilyticus</name>
    <dbReference type="NCBI Taxonomy" id="2764187"/>
    <lineage>
        <taxon>Bacteria</taxon>
        <taxon>Pseudomonadati</taxon>
        <taxon>Pseudomonadota</taxon>
        <taxon>Betaproteobacteria</taxon>
        <taxon>Burkholderiales</taxon>
        <taxon>Comamonadaceae</taxon>
        <taxon>Ramlibacter</taxon>
    </lineage>
</organism>
<evidence type="ECO:0000313" key="7">
    <source>
        <dbReference type="Proteomes" id="UP000608513"/>
    </source>
</evidence>
<keyword evidence="7" id="KW-1185">Reference proteome</keyword>
<dbReference type="InterPro" id="IPR001638">
    <property type="entry name" value="Solute-binding_3/MltF_N"/>
</dbReference>
<evidence type="ECO:0000256" key="1">
    <source>
        <dbReference type="ARBA" id="ARBA00010333"/>
    </source>
</evidence>
<dbReference type="RefSeq" id="WP_187074179.1">
    <property type="nucleotide sequence ID" value="NZ_JACORT010000001.1"/>
</dbReference>
<evidence type="ECO:0000256" key="4">
    <source>
        <dbReference type="SAM" id="SignalP"/>
    </source>
</evidence>
<dbReference type="PANTHER" id="PTHR30085">
    <property type="entry name" value="AMINO ACID ABC TRANSPORTER PERMEASE"/>
    <property type="match status" value="1"/>
</dbReference>
<dbReference type="CDD" id="cd13688">
    <property type="entry name" value="PBP2_GltI_DEBP"/>
    <property type="match status" value="1"/>
</dbReference>
<protein>
    <submittedName>
        <fullName evidence="6">Amino acid ABC transporter substrate-binding protein</fullName>
    </submittedName>
</protein>
<dbReference type="Pfam" id="PF00497">
    <property type="entry name" value="SBP_bac_3"/>
    <property type="match status" value="1"/>
</dbReference>
<dbReference type="GO" id="GO:0005576">
    <property type="term" value="C:extracellular region"/>
    <property type="evidence" value="ECO:0007669"/>
    <property type="project" value="TreeGrafter"/>
</dbReference>
<dbReference type="SUPFAM" id="SSF53850">
    <property type="entry name" value="Periplasmic binding protein-like II"/>
    <property type="match status" value="1"/>
</dbReference>
<dbReference type="Gene3D" id="3.40.190.10">
    <property type="entry name" value="Periplasmic binding protein-like II"/>
    <property type="match status" value="2"/>
</dbReference>
<reference evidence="6" key="1">
    <citation type="submission" date="2020-08" db="EMBL/GenBank/DDBJ databases">
        <title>Ramlibacter sp. USB13 16S ribosomal RNA gene genome sequencing and assembly.</title>
        <authorList>
            <person name="Kang M."/>
        </authorList>
    </citation>
    <scope>NUCLEOTIDE SEQUENCE</scope>
    <source>
        <strain evidence="6">USB13</strain>
    </source>
</reference>
<evidence type="ECO:0000256" key="3">
    <source>
        <dbReference type="ARBA" id="ARBA00022729"/>
    </source>
</evidence>
<keyword evidence="2" id="KW-0813">Transport</keyword>
<feature type="domain" description="Solute-binding protein family 3/N-terminal" evidence="5">
    <location>
        <begin position="40"/>
        <end position="271"/>
    </location>
</feature>
<name>A0A923MPE4_9BURK</name>
<dbReference type="PANTHER" id="PTHR30085:SF2">
    <property type="entry name" value="GLUTAMATE_ASPARTATE IMPORT SOLUTE-BINDING PROTEIN"/>
    <property type="match status" value="1"/>
</dbReference>
<dbReference type="InterPro" id="IPR051455">
    <property type="entry name" value="Bact_solute-bind_prot3"/>
</dbReference>
<feature type="signal peptide" evidence="4">
    <location>
        <begin position="1"/>
        <end position="25"/>
    </location>
</feature>
<dbReference type="GO" id="GO:0006865">
    <property type="term" value="P:amino acid transport"/>
    <property type="evidence" value="ECO:0007669"/>
    <property type="project" value="TreeGrafter"/>
</dbReference>
<evidence type="ECO:0000256" key="2">
    <source>
        <dbReference type="ARBA" id="ARBA00022448"/>
    </source>
</evidence>
<dbReference type="SMART" id="SM00062">
    <property type="entry name" value="PBPb"/>
    <property type="match status" value="1"/>
</dbReference>
<accession>A0A923MPE4</accession>
<dbReference type="GO" id="GO:0030288">
    <property type="term" value="C:outer membrane-bounded periplasmic space"/>
    <property type="evidence" value="ECO:0007669"/>
    <property type="project" value="TreeGrafter"/>
</dbReference>
<evidence type="ECO:0000313" key="6">
    <source>
        <dbReference type="EMBL" id="MBC5781417.1"/>
    </source>
</evidence>
<proteinExistence type="inferred from homology"/>
<evidence type="ECO:0000259" key="5">
    <source>
        <dbReference type="SMART" id="SM00062"/>
    </source>
</evidence>
<gene>
    <name evidence="6" type="ORF">H8N03_00590</name>
</gene>
<sequence>MTRFSLRAPALAACASVVLVSSAFAQAPADTLARVKETRSITLGVREAARPFSYLNEQKQPVGYSVDLCLAAVDEIKRSLKLPELKVNYKLVAGAERIPKLESGEIDLECGSTTNTKARQEKVAFSYTIFVAGIRVLVPKGTKVETVKDLGGLPVALSKGTTSEKLFTQLHASEVKMQLTTFASNGEAYQALKEGKVRAFPQDDSLLLGLASHDNALDRLDLSSAVLSVEPYAIMMRKGDTALAAVVDRTLARLYAGGEIDATYRKWFATDRLNIAMSRLTRDSFTRPNKESGVAMLLGYSL</sequence>
<dbReference type="EMBL" id="JACORT010000001">
    <property type="protein sequence ID" value="MBC5781417.1"/>
    <property type="molecule type" value="Genomic_DNA"/>
</dbReference>
<dbReference type="Proteomes" id="UP000608513">
    <property type="component" value="Unassembled WGS sequence"/>
</dbReference>
<dbReference type="AlphaFoldDB" id="A0A923MPE4"/>
<feature type="chain" id="PRO_5037576446" evidence="4">
    <location>
        <begin position="26"/>
        <end position="302"/>
    </location>
</feature>